<keyword evidence="4" id="KW-0645">Protease</keyword>
<dbReference type="InterPro" id="IPR001264">
    <property type="entry name" value="Glyco_trans_51"/>
</dbReference>
<proteinExistence type="inferred from homology"/>
<evidence type="ECO:0000256" key="6">
    <source>
        <dbReference type="ARBA" id="ARBA00022679"/>
    </source>
</evidence>
<evidence type="ECO:0000256" key="3">
    <source>
        <dbReference type="ARBA" id="ARBA00022645"/>
    </source>
</evidence>
<feature type="domain" description="PASTA" evidence="15">
    <location>
        <begin position="711"/>
        <end position="773"/>
    </location>
</feature>
<dbReference type="Gene3D" id="3.30.10.20">
    <property type="match status" value="1"/>
</dbReference>
<dbReference type="SUPFAM" id="SSF53955">
    <property type="entry name" value="Lysozyme-like"/>
    <property type="match status" value="1"/>
</dbReference>
<keyword evidence="6" id="KW-0808">Transferase</keyword>
<evidence type="ECO:0000256" key="1">
    <source>
        <dbReference type="ARBA" id="ARBA00007090"/>
    </source>
</evidence>
<dbReference type="Pfam" id="PF00905">
    <property type="entry name" value="Transpeptidase"/>
    <property type="match status" value="1"/>
</dbReference>
<comment type="catalytic activity">
    <reaction evidence="13">
        <text>[GlcNAc-(1-&gt;4)-Mur2Ac(oyl-L-Ala-gamma-D-Glu-L-Lys-D-Ala-D-Ala)](n)-di-trans,octa-cis-undecaprenyl diphosphate + beta-D-GlcNAc-(1-&gt;4)-Mur2Ac(oyl-L-Ala-gamma-D-Glu-L-Lys-D-Ala-D-Ala)-di-trans,octa-cis-undecaprenyl diphosphate = [GlcNAc-(1-&gt;4)-Mur2Ac(oyl-L-Ala-gamma-D-Glu-L-Lys-D-Ala-D-Ala)](n+1)-di-trans,octa-cis-undecaprenyl diphosphate + di-trans,octa-cis-undecaprenyl diphosphate + H(+)</text>
        <dbReference type="Rhea" id="RHEA:23708"/>
        <dbReference type="Rhea" id="RHEA-COMP:9602"/>
        <dbReference type="Rhea" id="RHEA-COMP:9603"/>
        <dbReference type="ChEBI" id="CHEBI:15378"/>
        <dbReference type="ChEBI" id="CHEBI:58405"/>
        <dbReference type="ChEBI" id="CHEBI:60033"/>
        <dbReference type="ChEBI" id="CHEBI:78435"/>
        <dbReference type="EC" id="2.4.99.28"/>
    </reaction>
</comment>
<keyword evidence="7" id="KW-0378">Hydrolase</keyword>
<comment type="similarity">
    <text evidence="1">In the C-terminal section; belongs to the transpeptidase family.</text>
</comment>
<dbReference type="InterPro" id="IPR023346">
    <property type="entry name" value="Lysozyme-like_dom_sf"/>
</dbReference>
<protein>
    <submittedName>
        <fullName evidence="16">PASTA domain-containing protein</fullName>
    </submittedName>
</protein>
<evidence type="ECO:0000313" key="17">
    <source>
        <dbReference type="Proteomes" id="UP000316639"/>
    </source>
</evidence>
<keyword evidence="17" id="KW-1185">Reference proteome</keyword>
<evidence type="ECO:0000256" key="10">
    <source>
        <dbReference type="ARBA" id="ARBA00023268"/>
    </source>
</evidence>
<gene>
    <name evidence="16" type="ORF">FKR81_14670</name>
</gene>
<dbReference type="SUPFAM" id="SSF56601">
    <property type="entry name" value="beta-lactamase/transpeptidase-like"/>
    <property type="match status" value="1"/>
</dbReference>
<dbReference type="Pfam" id="PF03793">
    <property type="entry name" value="PASTA"/>
    <property type="match status" value="1"/>
</dbReference>
<evidence type="ECO:0000256" key="11">
    <source>
        <dbReference type="ARBA" id="ARBA00023316"/>
    </source>
</evidence>
<evidence type="ECO:0000256" key="4">
    <source>
        <dbReference type="ARBA" id="ARBA00022670"/>
    </source>
</evidence>
<evidence type="ECO:0000256" key="5">
    <source>
        <dbReference type="ARBA" id="ARBA00022676"/>
    </source>
</evidence>
<comment type="catalytic activity">
    <reaction evidence="12">
        <text>Preferential cleavage: (Ac)2-L-Lys-D-Ala-|-D-Ala. Also transpeptidation of peptidyl-alanyl moieties that are N-acyl substituents of D-alanine.</text>
        <dbReference type="EC" id="3.4.16.4"/>
    </reaction>
</comment>
<evidence type="ECO:0000256" key="9">
    <source>
        <dbReference type="ARBA" id="ARBA00022984"/>
    </source>
</evidence>
<dbReference type="InterPro" id="IPR005543">
    <property type="entry name" value="PASTA_dom"/>
</dbReference>
<dbReference type="Gene3D" id="3.40.710.10">
    <property type="entry name" value="DD-peptidase/beta-lactamase superfamily"/>
    <property type="match status" value="1"/>
</dbReference>
<comment type="caution">
    <text evidence="16">The sequence shown here is derived from an EMBL/GenBank/DDBJ whole genome shotgun (WGS) entry which is preliminary data.</text>
</comment>
<dbReference type="InterPro" id="IPR050396">
    <property type="entry name" value="Glycosyltr_51/Transpeptidase"/>
</dbReference>
<organism evidence="16 17">
    <name type="scientific">Lentzea tibetensis</name>
    <dbReference type="NCBI Taxonomy" id="2591470"/>
    <lineage>
        <taxon>Bacteria</taxon>
        <taxon>Bacillati</taxon>
        <taxon>Actinomycetota</taxon>
        <taxon>Actinomycetes</taxon>
        <taxon>Pseudonocardiales</taxon>
        <taxon>Pseudonocardiaceae</taxon>
        <taxon>Lentzea</taxon>
    </lineage>
</organism>
<dbReference type="InterPro" id="IPR036950">
    <property type="entry name" value="PBP_transglycosylase"/>
</dbReference>
<dbReference type="GO" id="GO:0009252">
    <property type="term" value="P:peptidoglycan biosynthetic process"/>
    <property type="evidence" value="ECO:0007669"/>
    <property type="project" value="UniProtKB-KW"/>
</dbReference>
<dbReference type="GO" id="GO:0071555">
    <property type="term" value="P:cell wall organization"/>
    <property type="evidence" value="ECO:0007669"/>
    <property type="project" value="UniProtKB-KW"/>
</dbReference>
<keyword evidence="3" id="KW-0121">Carboxypeptidase</keyword>
<dbReference type="InterPro" id="IPR012338">
    <property type="entry name" value="Beta-lactam/transpept-like"/>
</dbReference>
<dbReference type="InterPro" id="IPR001460">
    <property type="entry name" value="PCN-bd_Tpept"/>
</dbReference>
<evidence type="ECO:0000256" key="12">
    <source>
        <dbReference type="ARBA" id="ARBA00034000"/>
    </source>
</evidence>
<keyword evidence="8" id="KW-0133">Cell shape</keyword>
<reference evidence="16 17" key="1">
    <citation type="submission" date="2019-07" db="EMBL/GenBank/DDBJ databases">
        <title>Lentzea xizangensis sp. nov., isolated from Qinghai-Tibetan Plateau Soils.</title>
        <authorList>
            <person name="Huang J."/>
        </authorList>
    </citation>
    <scope>NUCLEOTIDE SEQUENCE [LARGE SCALE GENOMIC DNA]</scope>
    <source>
        <strain evidence="16 17">FXJ1.1311</strain>
    </source>
</reference>
<evidence type="ECO:0000256" key="13">
    <source>
        <dbReference type="ARBA" id="ARBA00049902"/>
    </source>
</evidence>
<dbReference type="PANTHER" id="PTHR32282:SF33">
    <property type="entry name" value="PEPTIDOGLYCAN GLYCOSYLTRANSFERASE"/>
    <property type="match status" value="1"/>
</dbReference>
<keyword evidence="5" id="KW-0328">Glycosyltransferase</keyword>
<dbReference type="OrthoDB" id="9766909at2"/>
<keyword evidence="9" id="KW-0573">Peptidoglycan synthesis</keyword>
<dbReference type="FunFam" id="1.10.3810.10:FF:000001">
    <property type="entry name" value="Penicillin-binding protein 1A"/>
    <property type="match status" value="1"/>
</dbReference>
<dbReference type="RefSeq" id="WP_146352196.1">
    <property type="nucleotide sequence ID" value="NZ_VOBR01000008.1"/>
</dbReference>
<evidence type="ECO:0000256" key="7">
    <source>
        <dbReference type="ARBA" id="ARBA00022801"/>
    </source>
</evidence>
<keyword evidence="10" id="KW-0511">Multifunctional enzyme</keyword>
<dbReference type="GO" id="GO:0008955">
    <property type="term" value="F:peptidoglycan glycosyltransferase activity"/>
    <property type="evidence" value="ECO:0007669"/>
    <property type="project" value="UniProtKB-EC"/>
</dbReference>
<dbReference type="GO" id="GO:0008360">
    <property type="term" value="P:regulation of cell shape"/>
    <property type="evidence" value="ECO:0007669"/>
    <property type="project" value="UniProtKB-KW"/>
</dbReference>
<accession>A0A563EUT3</accession>
<dbReference type="PROSITE" id="PS51178">
    <property type="entry name" value="PASTA"/>
    <property type="match status" value="1"/>
</dbReference>
<dbReference type="Pfam" id="PF00912">
    <property type="entry name" value="Transgly"/>
    <property type="match status" value="1"/>
</dbReference>
<sequence>MRVRNGVLKMLGLCLLAGVLLAGMLFPVVGAMGLVSNRASDTVDSISADLVTTDPPLITTVTDKDGAPIAYLYDQYRVLTPPEKISPTMKAALISVEDRRFYEHQGVDWKGTFRAAVTNQVSGSVSQGASTLTQQYVKNYLVHVVARNNKVEQQKAQEQTIARKMREARISLQLERKLGKEEILARYLNVVPFGSTIYGIAAASQAYFNTTPDKLTVPQAAMLAGMVNSPSALNPEEYPDKALERRNKVIDKMVENDKLSRDAAEAAKKEGLGLATPVRTPPNGCVGAGPENGFFCSYVVNYLQRAGFSEEQLRTSGYVIQTTLDRGVTAVAKQAAEGQAAKNVDGIANAMAIVKPGKERHDVLALVANRDYGLKADQNQTTFDLPSGVENKFGAGSVYKTFTAAAAMEKGMGIENTMATPSSYVSKVFKGGGAKCPGTGEPNTRWYCLGNASSGYPSSMSLQTALQTSPNTGFVILEEHVGMDAVVDMAGRLGMRETMATNIAGTRPDSKAKDKQLRISQTEYYKQNGGNASFTLSPAPVSTLELANVAATIISGGKWCPPTPLMKVLDRNGKQVPLNESPCEQVVAEGLANGLAVGMSKDDQGNGTAAAAARQFKWTRPMIAKTGTTEEYKSAAFIGATPDFAGAVQTFNDGTNPRPICLGAQPRLCGNGNIFGGTIPAKTWFDTMTKVHGGMPVSQLPPIEDRYRKGGKEIQIPDVVGRNVNDATGILERAGYKVSVQNHNSDQPKGTVVSQTPRGNALRGTVVTLLVSTGYLPPPVPTETQEPGQPPGQPGEPGRPGEPPPITLPTDPGEPR</sequence>
<evidence type="ECO:0000313" key="16">
    <source>
        <dbReference type="EMBL" id="TWP51455.1"/>
    </source>
</evidence>
<feature type="region of interest" description="Disordered" evidence="14">
    <location>
        <begin position="773"/>
        <end position="816"/>
    </location>
</feature>
<evidence type="ECO:0000259" key="15">
    <source>
        <dbReference type="PROSITE" id="PS51178"/>
    </source>
</evidence>
<comment type="similarity">
    <text evidence="2">In the N-terminal section; belongs to the glycosyltransferase 51 family.</text>
</comment>
<dbReference type="PANTHER" id="PTHR32282">
    <property type="entry name" value="BINDING PROTEIN TRANSPEPTIDASE, PUTATIVE-RELATED"/>
    <property type="match status" value="1"/>
</dbReference>
<name>A0A563EUT3_9PSEU</name>
<evidence type="ECO:0000256" key="2">
    <source>
        <dbReference type="ARBA" id="ARBA00007739"/>
    </source>
</evidence>
<dbReference type="Proteomes" id="UP000316639">
    <property type="component" value="Unassembled WGS sequence"/>
</dbReference>
<dbReference type="GO" id="GO:0008658">
    <property type="term" value="F:penicillin binding"/>
    <property type="evidence" value="ECO:0007669"/>
    <property type="project" value="InterPro"/>
</dbReference>
<dbReference type="GO" id="GO:0009002">
    <property type="term" value="F:serine-type D-Ala-D-Ala carboxypeptidase activity"/>
    <property type="evidence" value="ECO:0007669"/>
    <property type="project" value="UniProtKB-EC"/>
</dbReference>
<dbReference type="CDD" id="cd06577">
    <property type="entry name" value="PASTA_pknB"/>
    <property type="match status" value="1"/>
</dbReference>
<keyword evidence="11" id="KW-0961">Cell wall biogenesis/degradation</keyword>
<dbReference type="Gene3D" id="1.10.3810.10">
    <property type="entry name" value="Biosynthetic peptidoglycan transglycosylase-like"/>
    <property type="match status" value="1"/>
</dbReference>
<dbReference type="GO" id="GO:0006508">
    <property type="term" value="P:proteolysis"/>
    <property type="evidence" value="ECO:0007669"/>
    <property type="project" value="UniProtKB-KW"/>
</dbReference>
<dbReference type="SMART" id="SM00740">
    <property type="entry name" value="PASTA"/>
    <property type="match status" value="1"/>
</dbReference>
<evidence type="ECO:0000256" key="14">
    <source>
        <dbReference type="SAM" id="MobiDB-lite"/>
    </source>
</evidence>
<dbReference type="AlphaFoldDB" id="A0A563EUT3"/>
<dbReference type="EMBL" id="VOBR01000008">
    <property type="protein sequence ID" value="TWP51455.1"/>
    <property type="molecule type" value="Genomic_DNA"/>
</dbReference>
<evidence type="ECO:0000256" key="8">
    <source>
        <dbReference type="ARBA" id="ARBA00022960"/>
    </source>
</evidence>
<dbReference type="GO" id="GO:0030288">
    <property type="term" value="C:outer membrane-bounded periplasmic space"/>
    <property type="evidence" value="ECO:0007669"/>
    <property type="project" value="TreeGrafter"/>
</dbReference>